<keyword evidence="8" id="KW-0812">Transmembrane</keyword>
<feature type="domain" description="Peptidase S11 D-alanyl-D-alanine carboxypeptidase A N-terminal" evidence="10">
    <location>
        <begin position="38"/>
        <end position="272"/>
    </location>
</feature>
<evidence type="ECO:0000256" key="2">
    <source>
        <dbReference type="ARBA" id="ARBA00022729"/>
    </source>
</evidence>
<keyword evidence="11" id="KW-0121">Carboxypeptidase</keyword>
<dbReference type="SUPFAM" id="SSF56601">
    <property type="entry name" value="beta-lactamase/transpeptidase-like"/>
    <property type="match status" value="1"/>
</dbReference>
<keyword evidence="2 9" id="KW-0732">Signal</keyword>
<keyword evidence="5" id="KW-0573">Peptidoglycan synthesis</keyword>
<evidence type="ECO:0000256" key="1">
    <source>
        <dbReference type="ARBA" id="ARBA00007164"/>
    </source>
</evidence>
<evidence type="ECO:0000313" key="12">
    <source>
        <dbReference type="Proteomes" id="UP000822142"/>
    </source>
</evidence>
<dbReference type="GO" id="GO:0004180">
    <property type="term" value="F:carboxypeptidase activity"/>
    <property type="evidence" value="ECO:0007669"/>
    <property type="project" value="UniProtKB-KW"/>
</dbReference>
<evidence type="ECO:0000256" key="6">
    <source>
        <dbReference type="ARBA" id="ARBA00023316"/>
    </source>
</evidence>
<keyword evidence="6" id="KW-0961">Cell wall biogenesis/degradation</keyword>
<dbReference type="EMBL" id="JAAITA010000002">
    <property type="protein sequence ID" value="NSJ85178.1"/>
    <property type="molecule type" value="Genomic_DNA"/>
</dbReference>
<protein>
    <submittedName>
        <fullName evidence="11">D-alanyl-D-alanine carboxypeptidase</fullName>
    </submittedName>
</protein>
<name>A0ABX2I767_BLAHA</name>
<dbReference type="Pfam" id="PF00768">
    <property type="entry name" value="Peptidase_S11"/>
    <property type="match status" value="1"/>
</dbReference>
<feature type="transmembrane region" description="Helical" evidence="8">
    <location>
        <begin position="381"/>
        <end position="405"/>
    </location>
</feature>
<reference evidence="11 12" key="1">
    <citation type="journal article" date="2020" name="Cell Host Microbe">
        <title>Functional and Genomic Variation between Human-Derived Isolates of Lachnospiraceae Reveals Inter- and Intra-Species Diversity.</title>
        <authorList>
            <person name="Sorbara M.T."/>
            <person name="Littmann E.R."/>
            <person name="Fontana E."/>
            <person name="Moody T.U."/>
            <person name="Kohout C.E."/>
            <person name="Gjonbalaj M."/>
            <person name="Eaton V."/>
            <person name="Seok R."/>
            <person name="Leiner I.M."/>
            <person name="Pamer E.G."/>
        </authorList>
    </citation>
    <scope>NUCLEOTIDE SEQUENCE [LARGE SCALE GENOMIC DNA]</scope>
    <source>
        <strain evidence="11 12">MSK.15.26</strain>
    </source>
</reference>
<proteinExistence type="inferred from homology"/>
<organism evidence="11 12">
    <name type="scientific">Blautia hansenii</name>
    <name type="common">Ruminococcus hansenii</name>
    <dbReference type="NCBI Taxonomy" id="1322"/>
    <lineage>
        <taxon>Bacteria</taxon>
        <taxon>Bacillati</taxon>
        <taxon>Bacillota</taxon>
        <taxon>Clostridia</taxon>
        <taxon>Lachnospirales</taxon>
        <taxon>Lachnospiraceae</taxon>
        <taxon>Blautia</taxon>
    </lineage>
</organism>
<evidence type="ECO:0000256" key="7">
    <source>
        <dbReference type="RuleBase" id="RU004016"/>
    </source>
</evidence>
<feature type="signal peptide" evidence="9">
    <location>
        <begin position="1"/>
        <end position="29"/>
    </location>
</feature>
<dbReference type="RefSeq" id="WP_173747885.1">
    <property type="nucleotide sequence ID" value="NZ_JAAITA010000002.1"/>
</dbReference>
<comment type="similarity">
    <text evidence="1 7">Belongs to the peptidase S11 family.</text>
</comment>
<evidence type="ECO:0000256" key="3">
    <source>
        <dbReference type="ARBA" id="ARBA00022801"/>
    </source>
</evidence>
<dbReference type="PRINTS" id="PR00725">
    <property type="entry name" value="DADACBPTASE1"/>
</dbReference>
<dbReference type="PANTHER" id="PTHR21581">
    <property type="entry name" value="D-ALANYL-D-ALANINE CARBOXYPEPTIDASE"/>
    <property type="match status" value="1"/>
</dbReference>
<evidence type="ECO:0000313" key="11">
    <source>
        <dbReference type="EMBL" id="NSJ85178.1"/>
    </source>
</evidence>
<dbReference type="InterPro" id="IPR018044">
    <property type="entry name" value="Peptidase_S11"/>
</dbReference>
<evidence type="ECO:0000256" key="4">
    <source>
        <dbReference type="ARBA" id="ARBA00022960"/>
    </source>
</evidence>
<sequence>MKKKHRIQKLLCPLLALLLAMTSAVPVFAETSSVAAWPSAPEIADESGVLMEVSTGQVLFDKDMNEIRYPASTTKAMTALLILENIDDLNQKVTFTDVILPDLAPGNSTINAQVGEELTVEQCLYAIMLASANEVCTQMAVEVAGSVSAFTDMMNARAAELGCKNTHFVNANGLPDPNHYTTAYDLALILAEAVKNENFCKIAGADKYTIPATNKTSTPRNLENHNALLTEGDYKYEGAIAGKTGHTEAARNTLITAATRDDMTLVCVVMRSEGNDRFTDTIKLFDYGFDNSEKLPVYWLKAPDSEEPDGYVILPKGASTASMMVTDQDTEGVSRTRTYSYQGREILKLTAAFPLQVETRTTSDMSMFKVGTVKKQLVSPLVFPAMLLIFAGLCAGLVSVLVQYVRKKKAKKNRKQRKKITS</sequence>
<dbReference type="PANTHER" id="PTHR21581:SF33">
    <property type="entry name" value="D-ALANYL-D-ALANINE CARBOXYPEPTIDASE DACB"/>
    <property type="match status" value="1"/>
</dbReference>
<evidence type="ECO:0000256" key="8">
    <source>
        <dbReference type="SAM" id="Phobius"/>
    </source>
</evidence>
<dbReference type="InterPro" id="IPR001967">
    <property type="entry name" value="Peptidase_S11_N"/>
</dbReference>
<dbReference type="Gene3D" id="3.40.710.10">
    <property type="entry name" value="DD-peptidase/beta-lactamase superfamily"/>
    <property type="match status" value="1"/>
</dbReference>
<evidence type="ECO:0000256" key="5">
    <source>
        <dbReference type="ARBA" id="ARBA00022984"/>
    </source>
</evidence>
<feature type="chain" id="PRO_5046836524" evidence="9">
    <location>
        <begin position="30"/>
        <end position="422"/>
    </location>
</feature>
<accession>A0ABX2I767</accession>
<dbReference type="Proteomes" id="UP000822142">
    <property type="component" value="Unassembled WGS sequence"/>
</dbReference>
<keyword evidence="8" id="KW-0472">Membrane</keyword>
<keyword evidence="8" id="KW-1133">Transmembrane helix</keyword>
<comment type="caution">
    <text evidence="11">The sequence shown here is derived from an EMBL/GenBank/DDBJ whole genome shotgun (WGS) entry which is preliminary data.</text>
</comment>
<evidence type="ECO:0000259" key="10">
    <source>
        <dbReference type="Pfam" id="PF00768"/>
    </source>
</evidence>
<gene>
    <name evidence="11" type="ORF">G5A70_03020</name>
</gene>
<keyword evidence="4" id="KW-0133">Cell shape</keyword>
<evidence type="ECO:0000256" key="9">
    <source>
        <dbReference type="SAM" id="SignalP"/>
    </source>
</evidence>
<keyword evidence="11" id="KW-0645">Protease</keyword>
<keyword evidence="3" id="KW-0378">Hydrolase</keyword>
<dbReference type="InterPro" id="IPR012338">
    <property type="entry name" value="Beta-lactam/transpept-like"/>
</dbReference>
<keyword evidence="12" id="KW-1185">Reference proteome</keyword>